<reference evidence="2" key="1">
    <citation type="submission" date="2014-01" db="EMBL/GenBank/DDBJ databases">
        <title>The Genome Sequence of Anopheles farauti FAR1 (V2).</title>
        <authorList>
            <consortium name="The Broad Institute Genomics Platform"/>
            <person name="Neafsey D.E."/>
            <person name="Besansky N."/>
            <person name="Howell P."/>
            <person name="Walton C."/>
            <person name="Young S.K."/>
            <person name="Zeng Q."/>
            <person name="Gargeya S."/>
            <person name="Fitzgerald M."/>
            <person name="Haas B."/>
            <person name="Abouelleil A."/>
            <person name="Allen A.W."/>
            <person name="Alvarado L."/>
            <person name="Arachchi H.M."/>
            <person name="Berlin A.M."/>
            <person name="Chapman S.B."/>
            <person name="Gainer-Dewar J."/>
            <person name="Goldberg J."/>
            <person name="Griggs A."/>
            <person name="Gujja S."/>
            <person name="Hansen M."/>
            <person name="Howarth C."/>
            <person name="Imamovic A."/>
            <person name="Ireland A."/>
            <person name="Larimer J."/>
            <person name="McCowan C."/>
            <person name="Murphy C."/>
            <person name="Pearson M."/>
            <person name="Poon T.W."/>
            <person name="Priest M."/>
            <person name="Roberts A."/>
            <person name="Saif S."/>
            <person name="Shea T."/>
            <person name="Sisk P."/>
            <person name="Sykes S."/>
            <person name="Wortman J."/>
            <person name="Nusbaum C."/>
            <person name="Birren B."/>
        </authorList>
    </citation>
    <scope>NUCLEOTIDE SEQUENCE [LARGE SCALE GENOMIC DNA]</scope>
    <source>
        <strain evidence="2">FAR1</strain>
    </source>
</reference>
<protein>
    <submittedName>
        <fullName evidence="1">Uncharacterized protein</fullName>
    </submittedName>
</protein>
<organism evidence="1 2">
    <name type="scientific">Anopheles farauti</name>
    <dbReference type="NCBI Taxonomy" id="69004"/>
    <lineage>
        <taxon>Eukaryota</taxon>
        <taxon>Metazoa</taxon>
        <taxon>Ecdysozoa</taxon>
        <taxon>Arthropoda</taxon>
        <taxon>Hexapoda</taxon>
        <taxon>Insecta</taxon>
        <taxon>Pterygota</taxon>
        <taxon>Neoptera</taxon>
        <taxon>Endopterygota</taxon>
        <taxon>Diptera</taxon>
        <taxon>Nematocera</taxon>
        <taxon>Culicoidea</taxon>
        <taxon>Culicidae</taxon>
        <taxon>Anophelinae</taxon>
        <taxon>Anopheles</taxon>
    </lineage>
</organism>
<dbReference type="VEuPathDB" id="VectorBase:AFAF009234"/>
<dbReference type="EnsemblMetazoa" id="AFAF009234-RA">
    <property type="protein sequence ID" value="AFAF009234-PA"/>
    <property type="gene ID" value="AFAF009234"/>
</dbReference>
<name>A0A182QFN9_9DIPT</name>
<dbReference type="AlphaFoldDB" id="A0A182QFN9"/>
<sequence length="133" mass="13941">MVGNIILQPIPCKAFSSKRLLFLNVALAIRGSVRDTGCGVGGPGGLIVGTGWPPDPLIRFMFSCFELRTLARLLLVLLARLTESAEGAVDVGRAGWPAGLLPVELEVEKIGATPSLAPGFGRAAEKKKEESSG</sequence>
<reference evidence="1" key="2">
    <citation type="submission" date="2020-05" db="UniProtKB">
        <authorList>
            <consortium name="EnsemblMetazoa"/>
        </authorList>
    </citation>
    <scope>IDENTIFICATION</scope>
    <source>
        <strain evidence="1">FAR1</strain>
    </source>
</reference>
<evidence type="ECO:0000313" key="2">
    <source>
        <dbReference type="Proteomes" id="UP000075886"/>
    </source>
</evidence>
<accession>A0A182QFN9</accession>
<dbReference type="Proteomes" id="UP000075886">
    <property type="component" value="Unassembled WGS sequence"/>
</dbReference>
<keyword evidence="2" id="KW-1185">Reference proteome</keyword>
<proteinExistence type="predicted"/>
<dbReference type="EMBL" id="AXCN02002066">
    <property type="status" value="NOT_ANNOTATED_CDS"/>
    <property type="molecule type" value="Genomic_DNA"/>
</dbReference>
<evidence type="ECO:0000313" key="1">
    <source>
        <dbReference type="EnsemblMetazoa" id="AFAF009234-PA"/>
    </source>
</evidence>